<dbReference type="OrthoDB" id="678045at2"/>
<sequence length="59" mass="6843">MKRKQDKHTEAYGEHSKKPVEILDTDKGSTTRNPLHGSLSDKPEKENQTVRDSEKDKRH</sequence>
<feature type="region of interest" description="Disordered" evidence="1">
    <location>
        <begin position="1"/>
        <end position="59"/>
    </location>
</feature>
<gene>
    <name evidence="2" type="ORF">ECE50_021755</name>
</gene>
<reference evidence="2" key="1">
    <citation type="submission" date="2020-05" db="EMBL/GenBank/DDBJ databases">
        <title>Chitinophaga laudate sp. nov., isolated from a tropical peat swamp.</title>
        <authorList>
            <person name="Goh C.B.S."/>
            <person name="Lee M.S."/>
            <person name="Parimannan S."/>
            <person name="Pasbakhsh P."/>
            <person name="Yule C.M."/>
            <person name="Rajandas H."/>
            <person name="Loke S."/>
            <person name="Croft L."/>
            <person name="Tan J.B.L."/>
        </authorList>
    </citation>
    <scope>NUCLEOTIDE SEQUENCE</scope>
    <source>
        <strain evidence="2">Mgbs1</strain>
    </source>
</reference>
<name>A0A9Q5GU81_9BACT</name>
<evidence type="ECO:0000313" key="2">
    <source>
        <dbReference type="EMBL" id="NSL89481.1"/>
    </source>
</evidence>
<protein>
    <submittedName>
        <fullName evidence="2">Uncharacterized protein</fullName>
    </submittedName>
</protein>
<organism evidence="2 3">
    <name type="scientific">Chitinophaga solisilvae</name>
    <dbReference type="NCBI Taxonomy" id="1233460"/>
    <lineage>
        <taxon>Bacteria</taxon>
        <taxon>Pseudomonadati</taxon>
        <taxon>Bacteroidota</taxon>
        <taxon>Chitinophagia</taxon>
        <taxon>Chitinophagales</taxon>
        <taxon>Chitinophagaceae</taxon>
        <taxon>Chitinophaga</taxon>
    </lineage>
</organism>
<comment type="caution">
    <text evidence="2">The sequence shown here is derived from an EMBL/GenBank/DDBJ whole genome shotgun (WGS) entry which is preliminary data.</text>
</comment>
<dbReference type="EMBL" id="RIAR02000001">
    <property type="protein sequence ID" value="NSL89481.1"/>
    <property type="molecule type" value="Genomic_DNA"/>
</dbReference>
<accession>A0A9Q5GU81</accession>
<feature type="compositionally biased region" description="Basic and acidic residues" evidence="1">
    <location>
        <begin position="39"/>
        <end position="59"/>
    </location>
</feature>
<dbReference type="Proteomes" id="UP000281028">
    <property type="component" value="Unassembled WGS sequence"/>
</dbReference>
<keyword evidence="3" id="KW-1185">Reference proteome</keyword>
<feature type="compositionally biased region" description="Basic and acidic residues" evidence="1">
    <location>
        <begin position="7"/>
        <end position="29"/>
    </location>
</feature>
<dbReference type="AlphaFoldDB" id="A0A9Q5GU81"/>
<evidence type="ECO:0000313" key="3">
    <source>
        <dbReference type="Proteomes" id="UP000281028"/>
    </source>
</evidence>
<proteinExistence type="predicted"/>
<evidence type="ECO:0000256" key="1">
    <source>
        <dbReference type="SAM" id="MobiDB-lite"/>
    </source>
</evidence>